<dbReference type="Pfam" id="PF01609">
    <property type="entry name" value="DDE_Tnp_1"/>
    <property type="match status" value="1"/>
</dbReference>
<sequence length="81" mass="8921">MLRESCIVYATIISASSSTKNSTGKRDSQMRQTRKGDRLHFGMEMHIFGDDALGPIHSIDTTAANVHDFVSTGNLLHDEAQ</sequence>
<evidence type="ECO:0000313" key="3">
    <source>
        <dbReference type="EMBL" id="RCW30742.1"/>
    </source>
</evidence>
<dbReference type="RefSeq" id="WP_235853757.1">
    <property type="nucleotide sequence ID" value="NZ_QNSA01000014.1"/>
</dbReference>
<dbReference type="GO" id="GO:0006313">
    <property type="term" value="P:DNA transposition"/>
    <property type="evidence" value="ECO:0007669"/>
    <property type="project" value="InterPro"/>
</dbReference>
<keyword evidence="5" id="KW-1185">Reference proteome</keyword>
<organism evidence="3 4">
    <name type="scientific">Marinobacter nauticus</name>
    <name type="common">Marinobacter hydrocarbonoclasticus</name>
    <name type="synonym">Marinobacter aquaeolei</name>
    <dbReference type="NCBI Taxonomy" id="2743"/>
    <lineage>
        <taxon>Bacteria</taxon>
        <taxon>Pseudomonadati</taxon>
        <taxon>Pseudomonadota</taxon>
        <taxon>Gammaproteobacteria</taxon>
        <taxon>Pseudomonadales</taxon>
        <taxon>Marinobacteraceae</taxon>
        <taxon>Marinobacter</taxon>
    </lineage>
</organism>
<dbReference type="AlphaFoldDB" id="A0A368UPL0"/>
<evidence type="ECO:0000259" key="1">
    <source>
        <dbReference type="Pfam" id="PF01609"/>
    </source>
</evidence>
<dbReference type="EMBL" id="QNSA01000014">
    <property type="protein sequence ID" value="RBP69263.1"/>
    <property type="molecule type" value="Genomic_DNA"/>
</dbReference>
<name>A0A368UPL0_MARNT</name>
<feature type="domain" description="Transposase IS4-like" evidence="1">
    <location>
        <begin position="24"/>
        <end position="77"/>
    </location>
</feature>
<dbReference type="Proteomes" id="UP000253065">
    <property type="component" value="Unassembled WGS sequence"/>
</dbReference>
<evidence type="ECO:0000313" key="2">
    <source>
        <dbReference type="EMBL" id="RBP69263.1"/>
    </source>
</evidence>
<gene>
    <name evidence="3" type="ORF">DET51_11428</name>
    <name evidence="2" type="ORF">DET64_11428</name>
</gene>
<comment type="caution">
    <text evidence="3">The sequence shown here is derived from an EMBL/GenBank/DDBJ whole genome shotgun (WGS) entry which is preliminary data.</text>
</comment>
<dbReference type="GO" id="GO:0004803">
    <property type="term" value="F:transposase activity"/>
    <property type="evidence" value="ECO:0007669"/>
    <property type="project" value="InterPro"/>
</dbReference>
<dbReference type="PANTHER" id="PTHR35604">
    <property type="entry name" value="TRANSPOSASE INSH FOR INSERTION SEQUENCE ELEMENT IS5A-RELATED"/>
    <property type="match status" value="1"/>
</dbReference>
<reference evidence="3 4" key="1">
    <citation type="submission" date="2018-07" db="EMBL/GenBank/DDBJ databases">
        <title>Freshwater and sediment microbial communities from various areas in North America, analyzing microbe dynamics in response to fracking.</title>
        <authorList>
            <person name="Lamendella R."/>
        </authorList>
    </citation>
    <scope>NUCLEOTIDE SEQUENCE [LARGE SCALE GENOMIC DNA]</scope>
    <source>
        <strain evidence="3 4">114E</strain>
        <strain evidence="2 5">114E_o</strain>
    </source>
</reference>
<protein>
    <submittedName>
        <fullName evidence="3">DDE family transposase</fullName>
    </submittedName>
</protein>
<dbReference type="EMBL" id="QPJB01000014">
    <property type="protein sequence ID" value="RCW30742.1"/>
    <property type="molecule type" value="Genomic_DNA"/>
</dbReference>
<dbReference type="Proteomes" id="UP000252795">
    <property type="component" value="Unassembled WGS sequence"/>
</dbReference>
<dbReference type="GO" id="GO:0003677">
    <property type="term" value="F:DNA binding"/>
    <property type="evidence" value="ECO:0007669"/>
    <property type="project" value="InterPro"/>
</dbReference>
<evidence type="ECO:0000313" key="5">
    <source>
        <dbReference type="Proteomes" id="UP000253065"/>
    </source>
</evidence>
<accession>A0A368UPL0</accession>
<proteinExistence type="predicted"/>
<dbReference type="PANTHER" id="PTHR35604:SF2">
    <property type="entry name" value="TRANSPOSASE INSH FOR INSERTION SEQUENCE ELEMENT IS5A-RELATED"/>
    <property type="match status" value="1"/>
</dbReference>
<evidence type="ECO:0000313" key="4">
    <source>
        <dbReference type="Proteomes" id="UP000252795"/>
    </source>
</evidence>
<dbReference type="InterPro" id="IPR002559">
    <property type="entry name" value="Transposase_11"/>
</dbReference>